<dbReference type="GeneID" id="27687256"/>
<dbReference type="InterPro" id="IPR007052">
    <property type="entry name" value="CS_dom"/>
</dbReference>
<proteinExistence type="inferred from homology"/>
<dbReference type="SUPFAM" id="SSF81901">
    <property type="entry name" value="HCP-like"/>
    <property type="match status" value="1"/>
</dbReference>
<dbReference type="InterPro" id="IPR008978">
    <property type="entry name" value="HSP20-like_chaperone"/>
</dbReference>
<dbReference type="PANTHER" id="PTHR11102:SF147">
    <property type="entry name" value="SEL1L ADAPTOR SUBUNIT OF ERAD E3 UBIQUITIN LIGASE"/>
    <property type="match status" value="1"/>
</dbReference>
<keyword evidence="2" id="KW-0812">Transmembrane</keyword>
<name>A0A0L0HIE5_SPIPD</name>
<dbReference type="STRING" id="645134.A0A0L0HIE5"/>
<keyword evidence="5" id="KW-1185">Reference proteome</keyword>
<dbReference type="eggNOG" id="ENOG502SCVJ">
    <property type="taxonomic scope" value="Eukaryota"/>
</dbReference>
<evidence type="ECO:0000259" key="3">
    <source>
        <dbReference type="PROSITE" id="PS51203"/>
    </source>
</evidence>
<reference evidence="4 5" key="1">
    <citation type="submission" date="2009-08" db="EMBL/GenBank/DDBJ databases">
        <title>The Genome Sequence of Spizellomyces punctatus strain DAOM BR117.</title>
        <authorList>
            <consortium name="The Broad Institute Genome Sequencing Platform"/>
            <person name="Russ C."/>
            <person name="Cuomo C."/>
            <person name="Shea T."/>
            <person name="Young S.K."/>
            <person name="Zeng Q."/>
            <person name="Koehrsen M."/>
            <person name="Haas B."/>
            <person name="Borodovsky M."/>
            <person name="Guigo R."/>
            <person name="Alvarado L."/>
            <person name="Berlin A."/>
            <person name="Bochicchio J."/>
            <person name="Borenstein D."/>
            <person name="Chapman S."/>
            <person name="Chen Z."/>
            <person name="Engels R."/>
            <person name="Freedman E."/>
            <person name="Gellesch M."/>
            <person name="Goldberg J."/>
            <person name="Griggs A."/>
            <person name="Gujja S."/>
            <person name="Heiman D."/>
            <person name="Hepburn T."/>
            <person name="Howarth C."/>
            <person name="Jen D."/>
            <person name="Larson L."/>
            <person name="Lewis B."/>
            <person name="Mehta T."/>
            <person name="Park D."/>
            <person name="Pearson M."/>
            <person name="Roberts A."/>
            <person name="Saif S."/>
            <person name="Shenoy N."/>
            <person name="Sisk P."/>
            <person name="Stolte C."/>
            <person name="Sykes S."/>
            <person name="Thomson T."/>
            <person name="Walk T."/>
            <person name="White J."/>
            <person name="Yandava C."/>
            <person name="Burger G."/>
            <person name="Gray M.W."/>
            <person name="Holland P.W.H."/>
            <person name="King N."/>
            <person name="Lang F.B.F."/>
            <person name="Roger A.J."/>
            <person name="Ruiz-Trillo I."/>
            <person name="Lander E."/>
            <person name="Nusbaum C."/>
        </authorList>
    </citation>
    <scope>NUCLEOTIDE SEQUENCE [LARGE SCALE GENOMIC DNA]</scope>
    <source>
        <strain evidence="4 5">DAOM BR117</strain>
    </source>
</reference>
<dbReference type="Gene3D" id="2.60.40.790">
    <property type="match status" value="1"/>
</dbReference>
<dbReference type="OrthoDB" id="416217at2759"/>
<comment type="similarity">
    <text evidence="1">Belongs to the sel-1 family.</text>
</comment>
<sequence>MSPAKTGASPPAPTTFLDGAAYTVTQTEDSLTITLPVPDEYDPKRREGDVVEIQENTLLVKVQGEETPRLSGWLFHPINKFDSVYDLQRDARTDLRLLNLNLTKAGPSDSFMPAPTYPVLFSSGLNTPAPMPKDAALDDMDPHSLFLLADWMLKRLAKPDRALAWYSKAAERGSIMACLKLGAWFELGKDAHKDIPVERDRAKAFEYHLRAADLGHPEACLIVSEWFAPMSQDMLIKLRPGEEETQNLGVQTQEKDFAKAVSYLDRLRDIVIQHRATQAPSTRELMGLAMWRAGVLYAEGGNGLPSSAEGISQSFAYFSTAALDYRHPRAMWSLALYYINGFGCDQNIPQGVELLKEALAADPKLDLPPQFQGLDGIGLDILVGVEKEARTVNGVEPGKILDVESLVNAARRVVEKAGGKEKVEDTVEKALKELELSVVKVNMMEEPAGTKAEAKVEEKIHVEKSAKLKKRRVSKAKAKAKSRTRNTGWSGMEIAVGVGIVAAVGAGLWIWMRSSKVKA</sequence>
<gene>
    <name evidence="4" type="ORF">SPPG_03766</name>
</gene>
<dbReference type="GO" id="GO:0005789">
    <property type="term" value="C:endoplasmic reticulum membrane"/>
    <property type="evidence" value="ECO:0007669"/>
    <property type="project" value="TreeGrafter"/>
</dbReference>
<dbReference type="GO" id="GO:0036503">
    <property type="term" value="P:ERAD pathway"/>
    <property type="evidence" value="ECO:0007669"/>
    <property type="project" value="TreeGrafter"/>
</dbReference>
<dbReference type="RefSeq" id="XP_016608679.1">
    <property type="nucleotide sequence ID" value="XM_016752015.1"/>
</dbReference>
<keyword evidence="2" id="KW-0472">Membrane</keyword>
<evidence type="ECO:0000256" key="2">
    <source>
        <dbReference type="SAM" id="Phobius"/>
    </source>
</evidence>
<dbReference type="SMART" id="SM00671">
    <property type="entry name" value="SEL1"/>
    <property type="match status" value="4"/>
</dbReference>
<accession>A0A0L0HIE5</accession>
<evidence type="ECO:0000313" key="4">
    <source>
        <dbReference type="EMBL" id="KND00640.1"/>
    </source>
</evidence>
<dbReference type="Pfam" id="PF04969">
    <property type="entry name" value="CS"/>
    <property type="match status" value="1"/>
</dbReference>
<dbReference type="InParanoid" id="A0A0L0HIE5"/>
<dbReference type="PROSITE" id="PS51203">
    <property type="entry name" value="CS"/>
    <property type="match status" value="1"/>
</dbReference>
<dbReference type="VEuPathDB" id="FungiDB:SPPG_03766"/>
<dbReference type="OMA" id="GKWFGRA"/>
<dbReference type="Pfam" id="PF08238">
    <property type="entry name" value="Sel1"/>
    <property type="match status" value="4"/>
</dbReference>
<evidence type="ECO:0000256" key="1">
    <source>
        <dbReference type="ARBA" id="ARBA00038101"/>
    </source>
</evidence>
<dbReference type="InterPro" id="IPR006597">
    <property type="entry name" value="Sel1-like"/>
</dbReference>
<organism evidence="4 5">
    <name type="scientific">Spizellomyces punctatus (strain DAOM BR117)</name>
    <dbReference type="NCBI Taxonomy" id="645134"/>
    <lineage>
        <taxon>Eukaryota</taxon>
        <taxon>Fungi</taxon>
        <taxon>Fungi incertae sedis</taxon>
        <taxon>Chytridiomycota</taxon>
        <taxon>Chytridiomycota incertae sedis</taxon>
        <taxon>Chytridiomycetes</taxon>
        <taxon>Spizellomycetales</taxon>
        <taxon>Spizellomycetaceae</taxon>
        <taxon>Spizellomyces</taxon>
    </lineage>
</organism>
<keyword evidence="2" id="KW-1133">Transmembrane helix</keyword>
<dbReference type="Gene3D" id="1.25.40.10">
    <property type="entry name" value="Tetratricopeptide repeat domain"/>
    <property type="match status" value="1"/>
</dbReference>
<dbReference type="EMBL" id="KQ257455">
    <property type="protein sequence ID" value="KND00640.1"/>
    <property type="molecule type" value="Genomic_DNA"/>
</dbReference>
<dbReference type="PANTHER" id="PTHR11102">
    <property type="entry name" value="SEL-1-LIKE PROTEIN"/>
    <property type="match status" value="1"/>
</dbReference>
<feature type="transmembrane region" description="Helical" evidence="2">
    <location>
        <begin position="489"/>
        <end position="511"/>
    </location>
</feature>
<feature type="domain" description="CS" evidence="3">
    <location>
        <begin position="17"/>
        <end position="121"/>
    </location>
</feature>
<evidence type="ECO:0000313" key="5">
    <source>
        <dbReference type="Proteomes" id="UP000053201"/>
    </source>
</evidence>
<dbReference type="AlphaFoldDB" id="A0A0L0HIE5"/>
<dbReference type="InterPro" id="IPR011990">
    <property type="entry name" value="TPR-like_helical_dom_sf"/>
</dbReference>
<protein>
    <recommendedName>
        <fullName evidence="3">CS domain-containing protein</fullName>
    </recommendedName>
</protein>
<dbReference type="Proteomes" id="UP000053201">
    <property type="component" value="Unassembled WGS sequence"/>
</dbReference>
<dbReference type="SUPFAM" id="SSF49764">
    <property type="entry name" value="HSP20-like chaperones"/>
    <property type="match status" value="1"/>
</dbReference>
<dbReference type="InterPro" id="IPR050767">
    <property type="entry name" value="Sel1_AlgK"/>
</dbReference>